<dbReference type="Gene3D" id="3.40.30.10">
    <property type="entry name" value="Glutaredoxin"/>
    <property type="match status" value="2"/>
</dbReference>
<name>A0A915Q7T7_9BILA</name>
<dbReference type="PANTHER" id="PTHR22699">
    <property type="entry name" value="THIOREDOXIN DOMAIN-CONTAINING PROTEIN 16"/>
    <property type="match status" value="1"/>
</dbReference>
<dbReference type="Proteomes" id="UP000887581">
    <property type="component" value="Unplaced"/>
</dbReference>
<keyword evidence="1" id="KW-1185">Reference proteome</keyword>
<reference evidence="2" key="1">
    <citation type="submission" date="2022-11" db="UniProtKB">
        <authorList>
            <consortium name="WormBaseParasite"/>
        </authorList>
    </citation>
    <scope>IDENTIFICATION</scope>
</reference>
<dbReference type="PANTHER" id="PTHR22699:SF1">
    <property type="entry name" value="THIOREDOXIN DOMAIN-CONTAINING PROTEIN 16"/>
    <property type="match status" value="1"/>
</dbReference>
<dbReference type="InterPro" id="IPR036249">
    <property type="entry name" value="Thioredoxin-like_sf"/>
</dbReference>
<dbReference type="CDD" id="cd02981">
    <property type="entry name" value="PDI_b_family"/>
    <property type="match status" value="1"/>
</dbReference>
<proteinExistence type="predicted"/>
<protein>
    <submittedName>
        <fullName evidence="2">Uncharacterized protein</fullName>
    </submittedName>
</protein>
<dbReference type="WBParaSite" id="sdigi.contig894.g9961.t1">
    <property type="protein sequence ID" value="sdigi.contig894.g9961.t1"/>
    <property type="gene ID" value="sdigi.contig894.g9961"/>
</dbReference>
<evidence type="ECO:0000313" key="1">
    <source>
        <dbReference type="Proteomes" id="UP000887581"/>
    </source>
</evidence>
<sequence length="563" mass="65114">MDQIFSDKMNVVLDEIKQRLRREVRVNLLVEKINCANGKNVKCLQYSSEKSFHWIIIQDPKTGTAVYEVTAKLNQKKATIEASLLNALSQHSKHDLTIYCSKEADKEVGFIRRLTTKEMIEKQHDKSKITKFKSKISRSPLELNLIEPILLEQRSFEESINWHQLRRMNETTLDAAINENRLTFVLFWKIEDTISKHVFHLWAKASELLVLRYQNDDVTTFGALACHEYDNLCDDYITKVNDYRTIFVFKNNNIFGQTEEIGDLKYYINWVKLLMLSPAQEILSENELKQIKAGIIKSFDDEVKPAITVGIFDDRNNNEIKTFMQMAENLKGKYHFVYLIKKSHPNTVYTIRTLEKRKRIDFTGIYEIQELTNFVIHSSLPSIIDISNGFTSDILTHQLRPIILLIDPNEMEKANFAELCTKSSNIICTTLDGLKSKLINKIFDSAAADIDQSSKLMIFIREKIYRSDAKIVLESDNLLQIIAIATANNPIKELGLEDVHPLRYIQKAQIDEIFGEQTIEIPSEMEFIQRSYLDKGIEIDDNDNYGGCPVMGNARKMMLKDEL</sequence>
<dbReference type="AlphaFoldDB" id="A0A915Q7T7"/>
<organism evidence="1 2">
    <name type="scientific">Setaria digitata</name>
    <dbReference type="NCBI Taxonomy" id="48799"/>
    <lineage>
        <taxon>Eukaryota</taxon>
        <taxon>Metazoa</taxon>
        <taxon>Ecdysozoa</taxon>
        <taxon>Nematoda</taxon>
        <taxon>Chromadorea</taxon>
        <taxon>Rhabditida</taxon>
        <taxon>Spirurina</taxon>
        <taxon>Spiruromorpha</taxon>
        <taxon>Filarioidea</taxon>
        <taxon>Setariidae</taxon>
        <taxon>Setaria</taxon>
    </lineage>
</organism>
<dbReference type="InterPro" id="IPR040090">
    <property type="entry name" value="TXNDC16"/>
</dbReference>
<dbReference type="SUPFAM" id="SSF52833">
    <property type="entry name" value="Thioredoxin-like"/>
    <property type="match status" value="2"/>
</dbReference>
<accession>A0A915Q7T7</accession>
<evidence type="ECO:0000313" key="2">
    <source>
        <dbReference type="WBParaSite" id="sdigi.contig894.g9961.t1"/>
    </source>
</evidence>